<reference evidence="2 3" key="1">
    <citation type="submission" date="2013-11" db="EMBL/GenBank/DDBJ databases">
        <title>Draft genome of the bovine lungworm Dictyocaulus viviparus.</title>
        <authorList>
            <person name="Mitreva M."/>
        </authorList>
    </citation>
    <scope>NUCLEOTIDE SEQUENCE [LARGE SCALE GENOMIC DNA]</scope>
    <source>
        <strain evidence="2 3">HannoverDv2000</strain>
    </source>
</reference>
<evidence type="ECO:0000313" key="2">
    <source>
        <dbReference type="EMBL" id="KJH53429.1"/>
    </source>
</evidence>
<keyword evidence="3" id="KW-1185">Reference proteome</keyword>
<dbReference type="EMBL" id="KN716152">
    <property type="protein sequence ID" value="KJH53429.1"/>
    <property type="molecule type" value="Genomic_DNA"/>
</dbReference>
<evidence type="ECO:0000256" key="1">
    <source>
        <dbReference type="SAM" id="MobiDB-lite"/>
    </source>
</evidence>
<proteinExistence type="predicted"/>
<dbReference type="Proteomes" id="UP000053766">
    <property type="component" value="Unassembled WGS sequence"/>
</dbReference>
<feature type="compositionally biased region" description="Polar residues" evidence="1">
    <location>
        <begin position="113"/>
        <end position="122"/>
    </location>
</feature>
<feature type="compositionally biased region" description="Basic residues" evidence="1">
    <location>
        <begin position="101"/>
        <end position="112"/>
    </location>
</feature>
<name>A0A0D8YBL8_DICVI</name>
<feature type="compositionally biased region" description="Basic and acidic residues" evidence="1">
    <location>
        <begin position="147"/>
        <end position="156"/>
    </location>
</feature>
<protein>
    <submittedName>
        <fullName evidence="2">Uncharacterized protein</fullName>
    </submittedName>
</protein>
<dbReference type="AlphaFoldDB" id="A0A0D8YBL8"/>
<reference evidence="3" key="2">
    <citation type="journal article" date="2016" name="Sci. Rep.">
        <title>Dictyocaulus viviparus genome, variome and transcriptome elucidate lungworm biology and support future intervention.</title>
        <authorList>
            <person name="McNulty S.N."/>
            <person name="Strube C."/>
            <person name="Rosa B.A."/>
            <person name="Martin J.C."/>
            <person name="Tyagi R."/>
            <person name="Choi Y.J."/>
            <person name="Wang Q."/>
            <person name="Hallsworth Pepin K."/>
            <person name="Zhang X."/>
            <person name="Ozersky P."/>
            <person name="Wilson R.K."/>
            <person name="Sternberg P.W."/>
            <person name="Gasser R.B."/>
            <person name="Mitreva M."/>
        </authorList>
    </citation>
    <scope>NUCLEOTIDE SEQUENCE [LARGE SCALE GENOMIC DNA]</scope>
    <source>
        <strain evidence="3">HannoverDv2000</strain>
    </source>
</reference>
<feature type="region of interest" description="Disordered" evidence="1">
    <location>
        <begin position="55"/>
        <end position="80"/>
    </location>
</feature>
<feature type="compositionally biased region" description="Polar residues" evidence="1">
    <location>
        <begin position="61"/>
        <end position="73"/>
    </location>
</feature>
<feature type="region of interest" description="Disordered" evidence="1">
    <location>
        <begin position="92"/>
        <end position="160"/>
    </location>
</feature>
<accession>A0A0D8YBL8</accession>
<organism evidence="2 3">
    <name type="scientific">Dictyocaulus viviparus</name>
    <name type="common">Bovine lungworm</name>
    <dbReference type="NCBI Taxonomy" id="29172"/>
    <lineage>
        <taxon>Eukaryota</taxon>
        <taxon>Metazoa</taxon>
        <taxon>Ecdysozoa</taxon>
        <taxon>Nematoda</taxon>
        <taxon>Chromadorea</taxon>
        <taxon>Rhabditida</taxon>
        <taxon>Rhabditina</taxon>
        <taxon>Rhabditomorpha</taxon>
        <taxon>Strongyloidea</taxon>
        <taxon>Metastrongylidae</taxon>
        <taxon>Dictyocaulus</taxon>
    </lineage>
</organism>
<gene>
    <name evidence="2" type="ORF">DICVIV_00367</name>
</gene>
<evidence type="ECO:0000313" key="3">
    <source>
        <dbReference type="Proteomes" id="UP000053766"/>
    </source>
</evidence>
<sequence length="210" mass="23151">MQMVLSSVILYTMALLTAGVLIFVCSRKKTCTVNSHSDTISSEGTAEMLKLHHETAHKKQSQSTVGSNISSPIPTKRGDVSVGMPSVNVSEVKQQNSKDLKKNRKMVKKAQWRRTQTTQQSVDDAIPKSGNGNFSPKNAKFGRRTRSQKEKTREVAVRSGEVCTAKVKKSHDGLNTSLVLQDEQQSSDTLKGVQSIQNDLSNEAIHQNRN</sequence>